<keyword evidence="8" id="KW-0677">Repeat</keyword>
<comment type="subunit">
    <text evidence="14">Homotetramer in membranes.</text>
</comment>
<sequence length="239" mass="26564">MDIRGAYPLNLHDYRDSNLAGLQDILEKGGDPNYQVYSGITVFHEAVCFPSDNIGAFRELINAGANVNCRTHLDLTPLHLAVHYRKRRVVDALIQSRASVNVKDFLGRTILHHAACKWALQVRPASFQVHPDMWIINKLLKHDSIDRNLVDSNGETPLLVAVKDQQIEAVELLLFKEANPNICNNVSETPLHGAFSQPPNSIEIQLLLSGASIYSVDKKGQTPLDILIKSGLDSQRMNG</sequence>
<evidence type="ECO:0000256" key="4">
    <source>
        <dbReference type="ARBA" id="ARBA00022525"/>
    </source>
</evidence>
<comment type="similarity">
    <text evidence="13">Belongs to the cationic peptide 01 (latrotoxin) family. 03 (alpha-latrotoxin) subfamily.</text>
</comment>
<dbReference type="InterPro" id="IPR002110">
    <property type="entry name" value="Ankyrin_rpt"/>
</dbReference>
<keyword evidence="6" id="KW-0800">Toxin</keyword>
<comment type="subcellular location">
    <subcellularLocation>
        <location evidence="2">Secreted</location>
    </subcellularLocation>
    <subcellularLocation>
        <location evidence="1">Target cell membrane</location>
    </subcellularLocation>
</comment>
<dbReference type="GO" id="GO:0044218">
    <property type="term" value="C:other organism cell membrane"/>
    <property type="evidence" value="ECO:0007669"/>
    <property type="project" value="UniProtKB-KW"/>
</dbReference>
<dbReference type="SUPFAM" id="SSF48403">
    <property type="entry name" value="Ankyrin repeat"/>
    <property type="match status" value="1"/>
</dbReference>
<dbReference type="GO" id="GO:0005576">
    <property type="term" value="C:extracellular region"/>
    <property type="evidence" value="ECO:0007669"/>
    <property type="project" value="UniProtKB-SubCell"/>
</dbReference>
<evidence type="ECO:0000256" key="8">
    <source>
        <dbReference type="ARBA" id="ARBA00022737"/>
    </source>
</evidence>
<proteinExistence type="inferred from homology"/>
<feature type="repeat" description="ANK" evidence="16">
    <location>
        <begin position="153"/>
        <end position="185"/>
    </location>
</feature>
<dbReference type="PROSITE" id="PS50088">
    <property type="entry name" value="ANK_REPEAT"/>
    <property type="match status" value="2"/>
</dbReference>
<dbReference type="SMART" id="SM00248">
    <property type="entry name" value="ANK"/>
    <property type="match status" value="4"/>
</dbReference>
<keyword evidence="3" id="KW-0268">Exocytosis</keyword>
<evidence type="ECO:0000256" key="12">
    <source>
        <dbReference type="ARBA" id="ARBA00023298"/>
    </source>
</evidence>
<feature type="repeat" description="ANK" evidence="16">
    <location>
        <begin position="73"/>
        <end position="105"/>
    </location>
</feature>
<keyword evidence="12" id="KW-1053">Target membrane</keyword>
<dbReference type="Pfam" id="PF12796">
    <property type="entry name" value="Ank_2"/>
    <property type="match status" value="2"/>
</dbReference>
<dbReference type="PROSITE" id="PS50297">
    <property type="entry name" value="ANK_REP_REGION"/>
    <property type="match status" value="2"/>
</dbReference>
<evidence type="ECO:0000313" key="17">
    <source>
        <dbReference type="EMBL" id="GBN64509.1"/>
    </source>
</evidence>
<keyword evidence="11" id="KW-0472">Membrane</keyword>
<evidence type="ECO:0000256" key="2">
    <source>
        <dbReference type="ARBA" id="ARBA00004613"/>
    </source>
</evidence>
<evidence type="ECO:0000256" key="15">
    <source>
        <dbReference type="ARBA" id="ARBA00049811"/>
    </source>
</evidence>
<dbReference type="GO" id="GO:0090729">
    <property type="term" value="F:toxin activity"/>
    <property type="evidence" value="ECO:0007669"/>
    <property type="project" value="UniProtKB-KW"/>
</dbReference>
<dbReference type="GO" id="GO:0044231">
    <property type="term" value="C:host cell presynaptic membrane"/>
    <property type="evidence" value="ECO:0007669"/>
    <property type="project" value="UniProtKB-KW"/>
</dbReference>
<evidence type="ECO:0000256" key="11">
    <source>
        <dbReference type="ARBA" id="ARBA00023136"/>
    </source>
</evidence>
<evidence type="ECO:0000256" key="1">
    <source>
        <dbReference type="ARBA" id="ARBA00004175"/>
    </source>
</evidence>
<reference evidence="17 18" key="1">
    <citation type="journal article" date="2019" name="Sci. Rep.">
        <title>Orb-weaving spider Araneus ventricosus genome elucidates the spidroin gene catalogue.</title>
        <authorList>
            <person name="Kono N."/>
            <person name="Nakamura H."/>
            <person name="Ohtoshi R."/>
            <person name="Moran D.A.P."/>
            <person name="Shinohara A."/>
            <person name="Yoshida Y."/>
            <person name="Fujiwara M."/>
            <person name="Mori M."/>
            <person name="Tomita M."/>
            <person name="Arakawa K."/>
        </authorList>
    </citation>
    <scope>NUCLEOTIDE SEQUENCE [LARGE SCALE GENOMIC DNA]</scope>
</reference>
<evidence type="ECO:0000256" key="6">
    <source>
        <dbReference type="ARBA" id="ARBA00022656"/>
    </source>
</evidence>
<evidence type="ECO:0000256" key="7">
    <source>
        <dbReference type="ARBA" id="ARBA00022699"/>
    </source>
</evidence>
<name>A0A4Y2QMS3_ARAVE</name>
<dbReference type="Gene3D" id="1.25.40.20">
    <property type="entry name" value="Ankyrin repeat-containing domain"/>
    <property type="match status" value="2"/>
</dbReference>
<evidence type="ECO:0000256" key="14">
    <source>
        <dbReference type="ARBA" id="ARBA00049715"/>
    </source>
</evidence>
<keyword evidence="7" id="KW-0528">Neurotoxin</keyword>
<dbReference type="EMBL" id="BGPR01014274">
    <property type="protein sequence ID" value="GBN64509.1"/>
    <property type="molecule type" value="Genomic_DNA"/>
</dbReference>
<keyword evidence="18" id="KW-1185">Reference proteome</keyword>
<keyword evidence="10 16" id="KW-0040">ANK repeat</keyword>
<keyword evidence="5" id="KW-1052">Target cell membrane</keyword>
<comment type="caution">
    <text evidence="17">The sequence shown here is derived from an EMBL/GenBank/DDBJ whole genome shotgun (WGS) entry which is preliminary data.</text>
</comment>
<protein>
    <recommendedName>
        <fullName evidence="15">Alpha-latrotoxin</fullName>
    </recommendedName>
</protein>
<organism evidence="17 18">
    <name type="scientific">Araneus ventricosus</name>
    <name type="common">Orbweaver spider</name>
    <name type="synonym">Epeira ventricosa</name>
    <dbReference type="NCBI Taxonomy" id="182803"/>
    <lineage>
        <taxon>Eukaryota</taxon>
        <taxon>Metazoa</taxon>
        <taxon>Ecdysozoa</taxon>
        <taxon>Arthropoda</taxon>
        <taxon>Chelicerata</taxon>
        <taxon>Arachnida</taxon>
        <taxon>Araneae</taxon>
        <taxon>Araneomorphae</taxon>
        <taxon>Entelegynae</taxon>
        <taxon>Araneoidea</taxon>
        <taxon>Araneidae</taxon>
        <taxon>Araneus</taxon>
    </lineage>
</organism>
<dbReference type="GO" id="GO:0006887">
    <property type="term" value="P:exocytosis"/>
    <property type="evidence" value="ECO:0007669"/>
    <property type="project" value="UniProtKB-KW"/>
</dbReference>
<dbReference type="OrthoDB" id="6596655at2759"/>
<evidence type="ECO:0000256" key="5">
    <source>
        <dbReference type="ARBA" id="ARBA00022537"/>
    </source>
</evidence>
<evidence type="ECO:0000313" key="18">
    <source>
        <dbReference type="Proteomes" id="UP000499080"/>
    </source>
</evidence>
<dbReference type="InterPro" id="IPR036770">
    <property type="entry name" value="Ankyrin_rpt-contain_sf"/>
</dbReference>
<accession>A0A4Y2QMS3</accession>
<gene>
    <name evidence="17" type="ORF">AVEN_114427_1</name>
</gene>
<evidence type="ECO:0000256" key="9">
    <source>
        <dbReference type="ARBA" id="ARBA00023028"/>
    </source>
</evidence>
<keyword evidence="9" id="KW-0638">Presynaptic neurotoxin</keyword>
<evidence type="ECO:0000256" key="16">
    <source>
        <dbReference type="PROSITE-ProRule" id="PRU00023"/>
    </source>
</evidence>
<dbReference type="Proteomes" id="UP000499080">
    <property type="component" value="Unassembled WGS sequence"/>
</dbReference>
<dbReference type="PANTHER" id="PTHR24198">
    <property type="entry name" value="ANKYRIN REPEAT AND PROTEIN KINASE DOMAIN-CONTAINING PROTEIN"/>
    <property type="match status" value="1"/>
</dbReference>
<evidence type="ECO:0000256" key="10">
    <source>
        <dbReference type="ARBA" id="ARBA00023043"/>
    </source>
</evidence>
<keyword evidence="4" id="KW-0964">Secreted</keyword>
<evidence type="ECO:0000256" key="3">
    <source>
        <dbReference type="ARBA" id="ARBA00022483"/>
    </source>
</evidence>
<dbReference type="AlphaFoldDB" id="A0A4Y2QMS3"/>
<evidence type="ECO:0000256" key="13">
    <source>
        <dbReference type="ARBA" id="ARBA00049657"/>
    </source>
</evidence>
<dbReference type="PANTHER" id="PTHR24198:SF165">
    <property type="entry name" value="ANKYRIN REPEAT-CONTAINING PROTEIN-RELATED"/>
    <property type="match status" value="1"/>
</dbReference>